<reference evidence="2" key="1">
    <citation type="submission" date="2021-03" db="EMBL/GenBank/DDBJ databases">
        <title>Chromosome level genome of the anhydrobiotic midge Polypedilum vanderplanki.</title>
        <authorList>
            <person name="Yoshida Y."/>
            <person name="Kikawada T."/>
            <person name="Gusev O."/>
        </authorList>
    </citation>
    <scope>NUCLEOTIDE SEQUENCE</scope>
    <source>
        <strain evidence="2">NIAS01</strain>
        <tissue evidence="2">Whole body or cell culture</tissue>
    </source>
</reference>
<keyword evidence="1" id="KW-0732">Signal</keyword>
<keyword evidence="3" id="KW-1185">Reference proteome</keyword>
<sequence length="264" mass="31416">MLLLLAIIITAESIETFDNSDINCFIRHLKSLNKLESNYPEYRTRNEIQDCQIGVKKFKIDTYKKITNNDCIQKRLRGENWADYKMKAIVLDLSQHNDEYQRLDELKNVINVKLKEATRYCRLEEEYGELFDVFYNLHEHMDENDKKLVACFEKYSIEYGLIFNYTITSDSHSMNFNCTEIIDEFMITMEENLVENLKQENSQVTQAEIECSLKIYRTEKFIQKIIITVIRGKMSLNETQKLNEKRNFIEFFILITQKVQGCLL</sequence>
<comment type="caution">
    <text evidence="2">The sequence shown here is derived from an EMBL/GenBank/DDBJ whole genome shotgun (WGS) entry which is preliminary data.</text>
</comment>
<feature type="chain" id="PRO_5039925886" description="Secreted protein" evidence="1">
    <location>
        <begin position="17"/>
        <end position="264"/>
    </location>
</feature>
<evidence type="ECO:0000313" key="2">
    <source>
        <dbReference type="EMBL" id="KAG5675799.1"/>
    </source>
</evidence>
<evidence type="ECO:0000313" key="3">
    <source>
        <dbReference type="Proteomes" id="UP001107558"/>
    </source>
</evidence>
<proteinExistence type="predicted"/>
<organism evidence="2 3">
    <name type="scientific">Polypedilum vanderplanki</name>
    <name type="common">Sleeping chironomid midge</name>
    <dbReference type="NCBI Taxonomy" id="319348"/>
    <lineage>
        <taxon>Eukaryota</taxon>
        <taxon>Metazoa</taxon>
        <taxon>Ecdysozoa</taxon>
        <taxon>Arthropoda</taxon>
        <taxon>Hexapoda</taxon>
        <taxon>Insecta</taxon>
        <taxon>Pterygota</taxon>
        <taxon>Neoptera</taxon>
        <taxon>Endopterygota</taxon>
        <taxon>Diptera</taxon>
        <taxon>Nematocera</taxon>
        <taxon>Chironomoidea</taxon>
        <taxon>Chironomidae</taxon>
        <taxon>Chironominae</taxon>
        <taxon>Polypedilum</taxon>
        <taxon>Polypedilum</taxon>
    </lineage>
</organism>
<feature type="signal peptide" evidence="1">
    <location>
        <begin position="1"/>
        <end position="16"/>
    </location>
</feature>
<gene>
    <name evidence="2" type="ORF">PVAND_005673</name>
</gene>
<dbReference type="Proteomes" id="UP001107558">
    <property type="component" value="Chromosome 2"/>
</dbReference>
<dbReference type="AlphaFoldDB" id="A0A9J6C175"/>
<name>A0A9J6C175_POLVA</name>
<protein>
    <recommendedName>
        <fullName evidence="4">Secreted protein</fullName>
    </recommendedName>
</protein>
<dbReference type="EMBL" id="JADBJN010000002">
    <property type="protein sequence ID" value="KAG5675799.1"/>
    <property type="molecule type" value="Genomic_DNA"/>
</dbReference>
<accession>A0A9J6C175</accession>
<evidence type="ECO:0000256" key="1">
    <source>
        <dbReference type="SAM" id="SignalP"/>
    </source>
</evidence>
<evidence type="ECO:0008006" key="4">
    <source>
        <dbReference type="Google" id="ProtNLM"/>
    </source>
</evidence>